<evidence type="ECO:0000313" key="2">
    <source>
        <dbReference type="EMBL" id="MXV49765.1"/>
    </source>
</evidence>
<dbReference type="RefSeq" id="WP_160842932.1">
    <property type="nucleotide sequence ID" value="NZ_WVHT01000001.1"/>
</dbReference>
<feature type="domain" description="N-acetyltransferase" evidence="1">
    <location>
        <begin position="1"/>
        <end position="135"/>
    </location>
</feature>
<dbReference type="Proteomes" id="UP000466586">
    <property type="component" value="Unassembled WGS sequence"/>
</dbReference>
<comment type="caution">
    <text evidence="2">The sequence shown here is derived from an EMBL/GenBank/DDBJ whole genome shotgun (WGS) entry which is preliminary data.</text>
</comment>
<sequence>MLVQQITKEEAWQIRQVVMWPDKPLNFIKLKDDGNGLHYGVLDQGELCTVVSCFMENDRMQFRKLATLNDKQGLGLGSFMMKFLLENSRQQSAKTLWCNARVNKKGFYEKFGLAETGKKFFKDGIEFTVMEISLL</sequence>
<keyword evidence="3" id="KW-1185">Reference proteome</keyword>
<dbReference type="CDD" id="cd04301">
    <property type="entry name" value="NAT_SF"/>
    <property type="match status" value="1"/>
</dbReference>
<dbReference type="EMBL" id="WVHT01000001">
    <property type="protein sequence ID" value="MXV49765.1"/>
    <property type="molecule type" value="Genomic_DNA"/>
</dbReference>
<organism evidence="2 3">
    <name type="scientific">Hufsiella arboris</name>
    <dbReference type="NCBI Taxonomy" id="2695275"/>
    <lineage>
        <taxon>Bacteria</taxon>
        <taxon>Pseudomonadati</taxon>
        <taxon>Bacteroidota</taxon>
        <taxon>Sphingobacteriia</taxon>
        <taxon>Sphingobacteriales</taxon>
        <taxon>Sphingobacteriaceae</taxon>
        <taxon>Hufsiella</taxon>
    </lineage>
</organism>
<evidence type="ECO:0000259" key="1">
    <source>
        <dbReference type="PROSITE" id="PS51186"/>
    </source>
</evidence>
<dbReference type="Gene3D" id="3.40.630.30">
    <property type="match status" value="1"/>
</dbReference>
<protein>
    <submittedName>
        <fullName evidence="2">GNAT family N-acetyltransferase</fullName>
    </submittedName>
</protein>
<name>A0A7K1Y5A4_9SPHI</name>
<gene>
    <name evidence="2" type="ORF">GS399_02190</name>
</gene>
<dbReference type="SUPFAM" id="SSF55729">
    <property type="entry name" value="Acyl-CoA N-acyltransferases (Nat)"/>
    <property type="match status" value="1"/>
</dbReference>
<reference evidence="2 3" key="1">
    <citation type="submission" date="2019-11" db="EMBL/GenBank/DDBJ databases">
        <title>Pedobacter sp. HMF7647 Genome sequencing and assembly.</title>
        <authorList>
            <person name="Kang H."/>
            <person name="Kim H."/>
            <person name="Joh K."/>
        </authorList>
    </citation>
    <scope>NUCLEOTIDE SEQUENCE [LARGE SCALE GENOMIC DNA]</scope>
    <source>
        <strain evidence="2 3">HMF7647</strain>
    </source>
</reference>
<dbReference type="InterPro" id="IPR000182">
    <property type="entry name" value="GNAT_dom"/>
</dbReference>
<dbReference type="AlphaFoldDB" id="A0A7K1Y5A4"/>
<accession>A0A7K1Y5A4</accession>
<dbReference type="Pfam" id="PF13673">
    <property type="entry name" value="Acetyltransf_10"/>
    <property type="match status" value="1"/>
</dbReference>
<keyword evidence="2" id="KW-0808">Transferase</keyword>
<dbReference type="PROSITE" id="PS51186">
    <property type="entry name" value="GNAT"/>
    <property type="match status" value="1"/>
</dbReference>
<proteinExistence type="predicted"/>
<dbReference type="GO" id="GO:0016747">
    <property type="term" value="F:acyltransferase activity, transferring groups other than amino-acyl groups"/>
    <property type="evidence" value="ECO:0007669"/>
    <property type="project" value="InterPro"/>
</dbReference>
<evidence type="ECO:0000313" key="3">
    <source>
        <dbReference type="Proteomes" id="UP000466586"/>
    </source>
</evidence>
<dbReference type="InterPro" id="IPR016181">
    <property type="entry name" value="Acyl_CoA_acyltransferase"/>
</dbReference>